<dbReference type="EMBL" id="LRDH01000095">
    <property type="protein sequence ID" value="PPV16022.1"/>
    <property type="molecule type" value="Genomic_DNA"/>
</dbReference>
<protein>
    <submittedName>
        <fullName evidence="1">Uncharacterized protein</fullName>
    </submittedName>
</protein>
<comment type="caution">
    <text evidence="1">The sequence shown here is derived from an EMBL/GenBank/DDBJ whole genome shotgun (WGS) entry which is preliminary data.</text>
</comment>
<dbReference type="RefSeq" id="WP_043664807.1">
    <property type="nucleotide sequence ID" value="NZ_JBAMGI010000019.1"/>
</dbReference>
<organism evidence="1 2">
    <name type="scientific">Clostridium butyricum</name>
    <dbReference type="NCBI Taxonomy" id="1492"/>
    <lineage>
        <taxon>Bacteria</taxon>
        <taxon>Bacillati</taxon>
        <taxon>Bacillota</taxon>
        <taxon>Clostridia</taxon>
        <taxon>Eubacteriales</taxon>
        <taxon>Clostridiaceae</taxon>
        <taxon>Clostridium</taxon>
    </lineage>
</organism>
<gene>
    <name evidence="1" type="ORF">AWN73_10750</name>
</gene>
<sequence>MAKKISISFKEKEAELLKYVESKLNASYYIKTLILEDMKRNKTTKKTKAINTAGNNDDLFDF</sequence>
<dbReference type="AlphaFoldDB" id="A0A2S7FCP0"/>
<evidence type="ECO:0000313" key="1">
    <source>
        <dbReference type="EMBL" id="PPV16022.1"/>
    </source>
</evidence>
<evidence type="ECO:0000313" key="2">
    <source>
        <dbReference type="Proteomes" id="UP000238081"/>
    </source>
</evidence>
<accession>A0A2S7FCP0</accession>
<reference evidence="1 2" key="1">
    <citation type="submission" date="2016-01" db="EMBL/GenBank/DDBJ databases">
        <title>Characterization of the Clostridium difficile lineages that are prevalent in Hong Kong and China.</title>
        <authorList>
            <person name="Kwok J.S.-L."/>
            <person name="Lam W.-Y."/>
            <person name="Ip M."/>
            <person name="Chan T.-F."/>
            <person name="Hawkey P.M."/>
            <person name="Tsui S.K.-W."/>
        </authorList>
    </citation>
    <scope>NUCLEOTIDE SEQUENCE [LARGE SCALE GENOMIC DNA]</scope>
    <source>
        <strain evidence="1 2">300064</strain>
    </source>
</reference>
<dbReference type="Proteomes" id="UP000238081">
    <property type="component" value="Unassembled WGS sequence"/>
</dbReference>
<proteinExistence type="predicted"/>
<name>A0A2S7FCP0_CLOBU</name>